<evidence type="ECO:0000256" key="9">
    <source>
        <dbReference type="ARBA" id="ARBA00023033"/>
    </source>
</evidence>
<proteinExistence type="inferred from homology"/>
<dbReference type="GO" id="GO:0006569">
    <property type="term" value="P:L-tryptophan catabolic process"/>
    <property type="evidence" value="ECO:0007669"/>
    <property type="project" value="UniProtKB-UniRule"/>
</dbReference>
<evidence type="ECO:0000256" key="13">
    <source>
        <dbReference type="SAM" id="Phobius"/>
    </source>
</evidence>
<evidence type="ECO:0000256" key="12">
    <source>
        <dbReference type="HAMAP-Rule" id="MF_03018"/>
    </source>
</evidence>
<dbReference type="PRINTS" id="PR00420">
    <property type="entry name" value="RNGMNOXGNASE"/>
</dbReference>
<comment type="function">
    <text evidence="12">Catalyzes the hydroxylation of L-kynurenine (L-Kyn) to form 3-hydroxy-L-kynurenine (L-3OHKyn). Required for synthesis of quinolinic acid.</text>
</comment>
<evidence type="ECO:0000256" key="6">
    <source>
        <dbReference type="ARBA" id="ARBA00022827"/>
    </source>
</evidence>
<dbReference type="GO" id="GO:0043420">
    <property type="term" value="P:anthranilate metabolic process"/>
    <property type="evidence" value="ECO:0007669"/>
    <property type="project" value="UniProtKB-UniRule"/>
</dbReference>
<keyword evidence="4 12" id="KW-0662">Pyridine nucleotide biosynthesis</keyword>
<dbReference type="InterPro" id="IPR002938">
    <property type="entry name" value="FAD-bd"/>
</dbReference>
<dbReference type="PANTHER" id="PTHR46028:SF2">
    <property type="entry name" value="KYNURENINE 3-MONOOXYGENASE"/>
    <property type="match status" value="1"/>
</dbReference>
<keyword evidence="13" id="KW-0812">Transmembrane</keyword>
<dbReference type="HAMAP" id="MF_01971">
    <property type="entry name" value="Kynurenine_monooxygenase"/>
    <property type="match status" value="1"/>
</dbReference>
<dbReference type="GO" id="GO:0070189">
    <property type="term" value="P:kynurenine metabolic process"/>
    <property type="evidence" value="ECO:0007669"/>
    <property type="project" value="TreeGrafter"/>
</dbReference>
<dbReference type="EMBL" id="KQ964265">
    <property type="protein sequence ID" value="KXJ86950.1"/>
    <property type="molecule type" value="Genomic_DNA"/>
</dbReference>
<evidence type="ECO:0000256" key="8">
    <source>
        <dbReference type="ARBA" id="ARBA00023002"/>
    </source>
</evidence>
<evidence type="ECO:0000256" key="5">
    <source>
        <dbReference type="ARBA" id="ARBA00022787"/>
    </source>
</evidence>
<dbReference type="PANTHER" id="PTHR46028">
    <property type="entry name" value="KYNURENINE 3-MONOOXYGENASE"/>
    <property type="match status" value="1"/>
</dbReference>
<keyword evidence="7 12" id="KW-0521">NADP</keyword>
<dbReference type="STRING" id="196109.A0A136IPW6"/>
<evidence type="ECO:0000256" key="7">
    <source>
        <dbReference type="ARBA" id="ARBA00022857"/>
    </source>
</evidence>
<evidence type="ECO:0000313" key="16">
    <source>
        <dbReference type="Proteomes" id="UP000070501"/>
    </source>
</evidence>
<evidence type="ECO:0000313" key="15">
    <source>
        <dbReference type="EMBL" id="KXJ86950.1"/>
    </source>
</evidence>
<sequence>MPSQHKSQRYVVVGAGPVGSLAALYAAKRGFQVEIYELRADLRDPSTTPLNFTKSINLALSERGITAIKHANEPALLKSVMDSTIPMRGRMIHGRNAATGELYEAAQDYDVHGRAINAADRGGLNKQLLDCLADMPNVRFFFHHKLTGADFRRQKAWFEDRSSSTPKETEISFDFMIGADGAHSAARYHMMKYTQMDYQQEYIGTLWCEFQIMPRPGKTATDNSPDSMFKISPNHLHIWPGKRFMFIAIPSEDGTFTCTLFMPDEGYAKLDADPSQVPAFFDEYFPGVTDLIPPTELVASFKQNPHLPLISIKCTPYHFGSSGVIIGDAAHAMVPFYGQGMNAGLEDVRILFETLDKHSVTPSSTPQSRAAALAEYTATRTPDAHAINDLALANYVEMRASVLSRTYQLRKSLEEFLSVHVPQLGWHTKYSRVSFSNERYSHVIARSEYQGRMLSRMFVAVLLPAVAGVAWLVARYAGAARRGGGGGGVFQPVLDLVSRGLARVGLRR</sequence>
<organism evidence="15 16">
    <name type="scientific">Microdochium bolleyi</name>
    <dbReference type="NCBI Taxonomy" id="196109"/>
    <lineage>
        <taxon>Eukaryota</taxon>
        <taxon>Fungi</taxon>
        <taxon>Dikarya</taxon>
        <taxon>Ascomycota</taxon>
        <taxon>Pezizomycotina</taxon>
        <taxon>Sordariomycetes</taxon>
        <taxon>Xylariomycetidae</taxon>
        <taxon>Xylariales</taxon>
        <taxon>Microdochiaceae</taxon>
        <taxon>Microdochium</taxon>
    </lineage>
</organism>
<dbReference type="GO" id="GO:0019805">
    <property type="term" value="P:quinolinate biosynthetic process"/>
    <property type="evidence" value="ECO:0007669"/>
    <property type="project" value="UniProtKB-UniRule"/>
</dbReference>
<protein>
    <recommendedName>
        <fullName evidence="12">Kynurenine 3-monooxygenase</fullName>
        <ecNumber evidence="12">1.14.13.9</ecNumber>
    </recommendedName>
    <alternativeName>
        <fullName evidence="12">Biosynthesis of nicotinic acid protein 4</fullName>
    </alternativeName>
    <alternativeName>
        <fullName evidence="12">Kynurenine 3-hydroxylase</fullName>
    </alternativeName>
</protein>
<dbReference type="SUPFAM" id="SSF51905">
    <property type="entry name" value="FAD/NAD(P)-binding domain"/>
    <property type="match status" value="1"/>
</dbReference>
<accession>A0A136IPW6</accession>
<dbReference type="GO" id="GO:0005741">
    <property type="term" value="C:mitochondrial outer membrane"/>
    <property type="evidence" value="ECO:0007669"/>
    <property type="project" value="UniProtKB-SubCell"/>
</dbReference>
<name>A0A136IPW6_9PEZI</name>
<reference evidence="16" key="1">
    <citation type="submission" date="2016-02" db="EMBL/GenBank/DDBJ databases">
        <title>Draft genome sequence of Microdochium bolleyi, a fungal endophyte of beachgrass.</title>
        <authorList>
            <consortium name="DOE Joint Genome Institute"/>
            <person name="David A.S."/>
            <person name="May G."/>
            <person name="Haridas S."/>
            <person name="Lim J."/>
            <person name="Wang M."/>
            <person name="Labutti K."/>
            <person name="Lipzen A."/>
            <person name="Barry K."/>
            <person name="Grigoriev I.V."/>
        </authorList>
    </citation>
    <scope>NUCLEOTIDE SEQUENCE [LARGE SCALE GENOMIC DNA]</scope>
    <source>
        <strain evidence="16">J235TASD1</strain>
    </source>
</reference>
<dbReference type="FunCoup" id="A0A136IPW6">
    <property type="interactions" value="758"/>
</dbReference>
<keyword evidence="8 12" id="KW-0560">Oxidoreductase</keyword>
<comment type="pathway">
    <text evidence="2">Secondary metabolite biosynthesis.</text>
</comment>
<dbReference type="InterPro" id="IPR027545">
    <property type="entry name" value="Kynurenine_monooxygenase"/>
</dbReference>
<dbReference type="Gene3D" id="3.50.50.60">
    <property type="entry name" value="FAD/NAD(P)-binding domain"/>
    <property type="match status" value="1"/>
</dbReference>
<comment type="similarity">
    <text evidence="12">Belongs to the aromatic-ring hydroxylase family. KMO subfamily.</text>
</comment>
<keyword evidence="13" id="KW-1133">Transmembrane helix</keyword>
<feature type="domain" description="FAD-binding" evidence="14">
    <location>
        <begin position="11"/>
        <end position="387"/>
    </location>
</feature>
<evidence type="ECO:0000256" key="4">
    <source>
        <dbReference type="ARBA" id="ARBA00022642"/>
    </source>
</evidence>
<evidence type="ECO:0000256" key="10">
    <source>
        <dbReference type="ARBA" id="ARBA00023128"/>
    </source>
</evidence>
<evidence type="ECO:0000256" key="11">
    <source>
        <dbReference type="ARBA" id="ARBA00047818"/>
    </source>
</evidence>
<keyword evidence="6 12" id="KW-0274">FAD</keyword>
<keyword evidence="9 12" id="KW-0503">Monooxygenase</keyword>
<dbReference type="GO" id="GO:0071949">
    <property type="term" value="F:FAD binding"/>
    <property type="evidence" value="ECO:0007669"/>
    <property type="project" value="InterPro"/>
</dbReference>
<dbReference type="InterPro" id="IPR036188">
    <property type="entry name" value="FAD/NAD-bd_sf"/>
</dbReference>
<comment type="catalytic activity">
    <reaction evidence="11 12">
        <text>L-kynurenine + NADPH + O2 + H(+) = 3-hydroxy-L-kynurenine + NADP(+) + H2O</text>
        <dbReference type="Rhea" id="RHEA:20545"/>
        <dbReference type="ChEBI" id="CHEBI:15377"/>
        <dbReference type="ChEBI" id="CHEBI:15378"/>
        <dbReference type="ChEBI" id="CHEBI:15379"/>
        <dbReference type="ChEBI" id="CHEBI:57783"/>
        <dbReference type="ChEBI" id="CHEBI:57959"/>
        <dbReference type="ChEBI" id="CHEBI:58125"/>
        <dbReference type="ChEBI" id="CHEBI:58349"/>
        <dbReference type="EC" id="1.14.13.9"/>
    </reaction>
</comment>
<dbReference type="OrthoDB" id="10053569at2759"/>
<keyword evidence="12 13" id="KW-0472">Membrane</keyword>
<feature type="transmembrane region" description="Helical" evidence="13">
    <location>
        <begin position="453"/>
        <end position="474"/>
    </location>
</feature>
<comment type="cofactor">
    <cofactor evidence="1 12">
        <name>FAD</name>
        <dbReference type="ChEBI" id="CHEBI:57692"/>
    </cofactor>
</comment>
<comment type="subcellular location">
    <subcellularLocation>
        <location evidence="12">Mitochondrion outer membrane</location>
    </subcellularLocation>
</comment>
<dbReference type="GO" id="GO:0034354">
    <property type="term" value="P:'de novo' NAD+ biosynthetic process from L-tryptophan"/>
    <property type="evidence" value="ECO:0007669"/>
    <property type="project" value="UniProtKB-UniRule"/>
</dbReference>
<keyword evidence="5 12" id="KW-1000">Mitochondrion outer membrane</keyword>
<dbReference type="Proteomes" id="UP000070501">
    <property type="component" value="Unassembled WGS sequence"/>
</dbReference>
<evidence type="ECO:0000256" key="3">
    <source>
        <dbReference type="ARBA" id="ARBA00022630"/>
    </source>
</evidence>
<dbReference type="InParanoid" id="A0A136IPW6"/>
<evidence type="ECO:0000256" key="2">
    <source>
        <dbReference type="ARBA" id="ARBA00005179"/>
    </source>
</evidence>
<dbReference type="AlphaFoldDB" id="A0A136IPW6"/>
<dbReference type="GO" id="GO:0004502">
    <property type="term" value="F:kynurenine 3-monooxygenase activity"/>
    <property type="evidence" value="ECO:0007669"/>
    <property type="project" value="UniProtKB-UniRule"/>
</dbReference>
<dbReference type="Pfam" id="PF01494">
    <property type="entry name" value="FAD_binding_3"/>
    <property type="match status" value="1"/>
</dbReference>
<evidence type="ECO:0000256" key="1">
    <source>
        <dbReference type="ARBA" id="ARBA00001974"/>
    </source>
</evidence>
<gene>
    <name evidence="12" type="primary">BNA4</name>
    <name evidence="15" type="ORF">Micbo1qcDRAFT_139842</name>
</gene>
<dbReference type="UniPathway" id="UPA00253">
    <property type="reaction ID" value="UER00328"/>
</dbReference>
<keyword evidence="3 12" id="KW-0285">Flavoprotein</keyword>
<comment type="pathway">
    <text evidence="12">Cofactor biosynthesis; NAD(+) biosynthesis; quinolinate from L-kynurenine: step 1/3.</text>
</comment>
<keyword evidence="10 12" id="KW-0496">Mitochondrion</keyword>
<evidence type="ECO:0000259" key="14">
    <source>
        <dbReference type="Pfam" id="PF01494"/>
    </source>
</evidence>
<keyword evidence="16" id="KW-1185">Reference proteome</keyword>
<dbReference type="EC" id="1.14.13.9" evidence="12"/>
<dbReference type="FunFam" id="3.50.50.60:FF:000129">
    <property type="entry name" value="Kynurenine 3-monooxygenase"/>
    <property type="match status" value="1"/>
</dbReference>